<dbReference type="AlphaFoldDB" id="A0A931I043"/>
<dbReference type="Proteomes" id="UP000631694">
    <property type="component" value="Unassembled WGS sequence"/>
</dbReference>
<sequence>MIPMSPAGRRRAVAIHAFAFVVTMIVLLIVNIAVGPPWWVQWPLLGWSIGLLSHWFFSIGPGARSGPA</sequence>
<protein>
    <submittedName>
        <fullName evidence="3">2TM domain-containing protein</fullName>
    </submittedName>
</protein>
<proteinExistence type="predicted"/>
<dbReference type="InterPro" id="IPR025698">
    <property type="entry name" value="2TM_dom"/>
</dbReference>
<reference evidence="3" key="1">
    <citation type="submission" date="2020-12" db="EMBL/GenBank/DDBJ databases">
        <title>Methylobrevis albus sp. nov., isolated from fresh water lack sediment.</title>
        <authorList>
            <person name="Zou Q."/>
        </authorList>
    </citation>
    <scope>NUCLEOTIDE SEQUENCE</scope>
    <source>
        <strain evidence="3">L22</strain>
    </source>
</reference>
<evidence type="ECO:0000259" key="2">
    <source>
        <dbReference type="Pfam" id="PF13239"/>
    </source>
</evidence>
<name>A0A931I043_9HYPH</name>
<dbReference type="EMBL" id="JADZLT010000049">
    <property type="protein sequence ID" value="MBH0237902.1"/>
    <property type="molecule type" value="Genomic_DNA"/>
</dbReference>
<evidence type="ECO:0000313" key="3">
    <source>
        <dbReference type="EMBL" id="MBH0237902.1"/>
    </source>
</evidence>
<gene>
    <name evidence="3" type="ORF">I5731_08725</name>
</gene>
<comment type="caution">
    <text evidence="3">The sequence shown here is derived from an EMBL/GenBank/DDBJ whole genome shotgun (WGS) entry which is preliminary data.</text>
</comment>
<dbReference type="Pfam" id="PF13239">
    <property type="entry name" value="2TM"/>
    <property type="match status" value="1"/>
</dbReference>
<feature type="transmembrane region" description="Helical" evidence="1">
    <location>
        <begin position="39"/>
        <end position="57"/>
    </location>
</feature>
<feature type="domain" description="2TM" evidence="2">
    <location>
        <begin position="9"/>
        <end position="56"/>
    </location>
</feature>
<organism evidence="3 4">
    <name type="scientific">Methylobrevis albus</name>
    <dbReference type="NCBI Taxonomy" id="2793297"/>
    <lineage>
        <taxon>Bacteria</taxon>
        <taxon>Pseudomonadati</taxon>
        <taxon>Pseudomonadota</taxon>
        <taxon>Alphaproteobacteria</taxon>
        <taxon>Hyphomicrobiales</taxon>
        <taxon>Pleomorphomonadaceae</taxon>
        <taxon>Methylobrevis</taxon>
    </lineage>
</organism>
<keyword evidence="1" id="KW-0472">Membrane</keyword>
<dbReference type="RefSeq" id="WP_197310965.1">
    <property type="nucleotide sequence ID" value="NZ_JADZLT010000049.1"/>
</dbReference>
<accession>A0A931I043</accession>
<keyword evidence="1" id="KW-1133">Transmembrane helix</keyword>
<evidence type="ECO:0000256" key="1">
    <source>
        <dbReference type="SAM" id="Phobius"/>
    </source>
</evidence>
<feature type="transmembrane region" description="Helical" evidence="1">
    <location>
        <begin position="12"/>
        <end position="33"/>
    </location>
</feature>
<keyword evidence="4" id="KW-1185">Reference proteome</keyword>
<evidence type="ECO:0000313" key="4">
    <source>
        <dbReference type="Proteomes" id="UP000631694"/>
    </source>
</evidence>
<keyword evidence="1" id="KW-0812">Transmembrane</keyword>